<proteinExistence type="predicted"/>
<dbReference type="SMART" id="SM00530">
    <property type="entry name" value="HTH_XRE"/>
    <property type="match status" value="1"/>
</dbReference>
<dbReference type="InterPro" id="IPR010982">
    <property type="entry name" value="Lambda_DNA-bd_dom_sf"/>
</dbReference>
<dbReference type="Gene3D" id="1.10.260.40">
    <property type="entry name" value="lambda repressor-like DNA-binding domains"/>
    <property type="match status" value="1"/>
</dbReference>
<name>A0A1Y4M2J2_9FIRM</name>
<gene>
    <name evidence="2" type="ORF">B5F15_01320</name>
</gene>
<dbReference type="SUPFAM" id="SSF47413">
    <property type="entry name" value="lambda repressor-like DNA-binding domains"/>
    <property type="match status" value="1"/>
</dbReference>
<dbReference type="PROSITE" id="PS50943">
    <property type="entry name" value="HTH_CROC1"/>
    <property type="match status" value="1"/>
</dbReference>
<dbReference type="RefSeq" id="WP_087414101.1">
    <property type="nucleotide sequence ID" value="NZ_NFKL01000001.1"/>
</dbReference>
<sequence>MFEDDFPARLTQLRMKKGASARDMSLSIGQNAGYIHNIESGKALPSMSVFFFICEYLGITPSEFFEMDSNNPSKVDAIVKDLKRLNDIQLDTIATLVKDLARNA</sequence>
<dbReference type="CDD" id="cd00093">
    <property type="entry name" value="HTH_XRE"/>
    <property type="match status" value="1"/>
</dbReference>
<evidence type="ECO:0000259" key="1">
    <source>
        <dbReference type="PROSITE" id="PS50943"/>
    </source>
</evidence>
<dbReference type="Pfam" id="PF12844">
    <property type="entry name" value="HTH_19"/>
    <property type="match status" value="1"/>
</dbReference>
<comment type="caution">
    <text evidence="2">The sequence shown here is derived from an EMBL/GenBank/DDBJ whole genome shotgun (WGS) entry which is preliminary data.</text>
</comment>
<reference evidence="2" key="1">
    <citation type="journal article" date="2018" name="BMC Genomics">
        <title>Whole genome sequencing and function prediction of 133 gut anaerobes isolated from chicken caecum in pure cultures.</title>
        <authorList>
            <person name="Medvecky M."/>
            <person name="Cejkova D."/>
            <person name="Polansky O."/>
            <person name="Karasova D."/>
            <person name="Kubasova T."/>
            <person name="Cizek A."/>
            <person name="Rychlik I."/>
        </authorList>
    </citation>
    <scope>NUCLEOTIDE SEQUENCE</scope>
    <source>
        <strain evidence="2">An179</strain>
    </source>
</reference>
<evidence type="ECO:0000313" key="2">
    <source>
        <dbReference type="EMBL" id="OUP60882.1"/>
    </source>
</evidence>
<dbReference type="EMBL" id="NFKL01000001">
    <property type="protein sequence ID" value="OUP60882.1"/>
    <property type="molecule type" value="Genomic_DNA"/>
</dbReference>
<dbReference type="Proteomes" id="UP000195326">
    <property type="component" value="Unassembled WGS sequence"/>
</dbReference>
<dbReference type="GO" id="GO:0003677">
    <property type="term" value="F:DNA binding"/>
    <property type="evidence" value="ECO:0007669"/>
    <property type="project" value="InterPro"/>
</dbReference>
<organism evidence="2">
    <name type="scientific">Butyricicoccus pullicaecorum</name>
    <dbReference type="NCBI Taxonomy" id="501571"/>
    <lineage>
        <taxon>Bacteria</taxon>
        <taxon>Bacillati</taxon>
        <taxon>Bacillota</taxon>
        <taxon>Clostridia</taxon>
        <taxon>Eubacteriales</taxon>
        <taxon>Butyricicoccaceae</taxon>
        <taxon>Butyricicoccus</taxon>
    </lineage>
</organism>
<accession>A0A1Y4M2J2</accession>
<dbReference type="AlphaFoldDB" id="A0A1Y4M2J2"/>
<protein>
    <submittedName>
        <fullName evidence="2">Transcriptional regulator</fullName>
    </submittedName>
</protein>
<feature type="domain" description="HTH cro/C1-type" evidence="1">
    <location>
        <begin position="10"/>
        <end position="64"/>
    </location>
</feature>
<dbReference type="InterPro" id="IPR001387">
    <property type="entry name" value="Cro/C1-type_HTH"/>
</dbReference>